<gene>
    <name evidence="1" type="ORF">PDMSB3_1921</name>
</gene>
<proteinExistence type="predicted"/>
<reference evidence="1 2" key="1">
    <citation type="submission" date="2019-08" db="EMBL/GenBank/DDBJ databases">
        <authorList>
            <person name="Herpell B J."/>
        </authorList>
    </citation>
    <scope>NUCLEOTIDE SEQUENCE [LARGE SCALE GENOMIC DNA]</scope>
    <source>
        <strain evidence="2">Msb3</strain>
    </source>
</reference>
<protein>
    <submittedName>
        <fullName evidence="1">Uncharacterized protein</fullName>
    </submittedName>
</protein>
<dbReference type="KEGG" id="pdio:PDMSB3_1921.1"/>
<dbReference type="Proteomes" id="UP000325811">
    <property type="component" value="Chromosome II"/>
</dbReference>
<sequence>MPPFQYEARGRKKAGGKHTAFVGAAGEANAFCEVAAGPTEKRLSKKNGANDRYTLPAIRDRIR</sequence>
<dbReference type="EMBL" id="LR699554">
    <property type="protein sequence ID" value="VVD33205.1"/>
    <property type="molecule type" value="Genomic_DNA"/>
</dbReference>
<name>A0A5Q4YW99_9BURK</name>
<evidence type="ECO:0000313" key="2">
    <source>
        <dbReference type="Proteomes" id="UP000325811"/>
    </source>
</evidence>
<accession>A0A5Q4YW99</accession>
<dbReference type="AlphaFoldDB" id="A0A5Q4YW99"/>
<evidence type="ECO:0000313" key="1">
    <source>
        <dbReference type="EMBL" id="VVD33205.1"/>
    </source>
</evidence>
<keyword evidence="2" id="KW-1185">Reference proteome</keyword>
<organism evidence="1 2">
    <name type="scientific">Paraburkholderia dioscoreae</name>
    <dbReference type="NCBI Taxonomy" id="2604047"/>
    <lineage>
        <taxon>Bacteria</taxon>
        <taxon>Pseudomonadati</taxon>
        <taxon>Pseudomonadota</taxon>
        <taxon>Betaproteobacteria</taxon>
        <taxon>Burkholderiales</taxon>
        <taxon>Burkholderiaceae</taxon>
        <taxon>Paraburkholderia</taxon>
    </lineage>
</organism>